<dbReference type="GO" id="GO:0005886">
    <property type="term" value="C:plasma membrane"/>
    <property type="evidence" value="ECO:0007669"/>
    <property type="project" value="UniProtKB-SubCell"/>
</dbReference>
<dbReference type="AlphaFoldDB" id="A0AAV1IG39"/>
<protein>
    <recommendedName>
        <fullName evidence="10">Hemolysin III</fullName>
    </recommendedName>
</protein>
<evidence type="ECO:0000256" key="4">
    <source>
        <dbReference type="ARBA" id="ARBA00022989"/>
    </source>
</evidence>
<comment type="subcellular location">
    <subcellularLocation>
        <location evidence="1">Cell membrane</location>
        <topology evidence="1">Multi-pass membrane protein</topology>
    </subcellularLocation>
</comment>
<keyword evidence="2" id="KW-1003">Cell membrane</keyword>
<evidence type="ECO:0000256" key="5">
    <source>
        <dbReference type="ARBA" id="ARBA00023136"/>
    </source>
</evidence>
<feature type="transmembrane region" description="Helical" evidence="7">
    <location>
        <begin position="122"/>
        <end position="141"/>
    </location>
</feature>
<feature type="binding site" evidence="6">
    <location>
        <position position="208"/>
    </location>
    <ligand>
        <name>Zn(2+)</name>
        <dbReference type="ChEBI" id="CHEBI:29105"/>
    </ligand>
</feature>
<comment type="caution">
    <text evidence="8">The sequence shown here is derived from an EMBL/GenBank/DDBJ whole genome shotgun (WGS) entry which is preliminary data.</text>
</comment>
<keyword evidence="6" id="KW-0479">Metal-binding</keyword>
<feature type="transmembrane region" description="Helical" evidence="7">
    <location>
        <begin position="147"/>
        <end position="164"/>
    </location>
</feature>
<dbReference type="Proteomes" id="UP001314263">
    <property type="component" value="Unassembled WGS sequence"/>
</dbReference>
<feature type="transmembrane region" description="Helical" evidence="7">
    <location>
        <begin position="34"/>
        <end position="52"/>
    </location>
</feature>
<name>A0AAV1IG39_9CHLO</name>
<keyword evidence="4 7" id="KW-1133">Transmembrane helix</keyword>
<evidence type="ECO:0000256" key="6">
    <source>
        <dbReference type="PIRSR" id="PIRSR604254-1"/>
    </source>
</evidence>
<keyword evidence="5 7" id="KW-0472">Membrane</keyword>
<evidence type="ECO:0000256" key="7">
    <source>
        <dbReference type="SAM" id="Phobius"/>
    </source>
</evidence>
<keyword evidence="3 7" id="KW-0812">Transmembrane</keyword>
<dbReference type="EMBL" id="CAUYUE010000014">
    <property type="protein sequence ID" value="CAK0786288.1"/>
    <property type="molecule type" value="Genomic_DNA"/>
</dbReference>
<evidence type="ECO:0000313" key="9">
    <source>
        <dbReference type="Proteomes" id="UP001314263"/>
    </source>
</evidence>
<evidence type="ECO:0000313" key="8">
    <source>
        <dbReference type="EMBL" id="CAK0786288.1"/>
    </source>
</evidence>
<keyword evidence="6" id="KW-0862">Zinc</keyword>
<accession>A0AAV1IG39</accession>
<reference evidence="8 9" key="1">
    <citation type="submission" date="2023-10" db="EMBL/GenBank/DDBJ databases">
        <authorList>
            <person name="Maclean D."/>
            <person name="Macfadyen A."/>
        </authorList>
    </citation>
    <scope>NUCLEOTIDE SEQUENCE [LARGE SCALE GENOMIC DNA]</scope>
</reference>
<dbReference type="PANTHER" id="PTHR20855:SF3">
    <property type="entry name" value="LD03007P"/>
    <property type="match status" value="1"/>
</dbReference>
<feature type="transmembrane region" description="Helical" evidence="7">
    <location>
        <begin position="98"/>
        <end position="115"/>
    </location>
</feature>
<dbReference type="GO" id="GO:0046872">
    <property type="term" value="F:metal ion binding"/>
    <property type="evidence" value="ECO:0007669"/>
    <property type="project" value="UniProtKB-KW"/>
</dbReference>
<proteinExistence type="predicted"/>
<feature type="transmembrane region" description="Helical" evidence="7">
    <location>
        <begin position="210"/>
        <end position="230"/>
    </location>
</feature>
<sequence length="234" mass="25243">MEKGPAGHEAQEKPKPIRKAQDTLVKPAFRGVSHQHAIFAALAAGILLVASAPDREAKLCCTLYVACLLSLFTASTLYHRPDWSPEQRLQMRKLDHASIFLLIAGTYTPIAYLGLGGATGVHLLRLVWGGAAAGILQMLFLPKAPRLLTTLIYIALGWVILPHGREVADSLGPAGPILLVAGGIAYSVGGLIYAVKWPDPKPKVFGYHEIFHMLVIVASALHFAAIYLLVQSKQ</sequence>
<organism evidence="8 9">
    <name type="scientific">Coccomyxa viridis</name>
    <dbReference type="NCBI Taxonomy" id="1274662"/>
    <lineage>
        <taxon>Eukaryota</taxon>
        <taxon>Viridiplantae</taxon>
        <taxon>Chlorophyta</taxon>
        <taxon>core chlorophytes</taxon>
        <taxon>Trebouxiophyceae</taxon>
        <taxon>Trebouxiophyceae incertae sedis</taxon>
        <taxon>Coccomyxaceae</taxon>
        <taxon>Coccomyxa</taxon>
    </lineage>
</organism>
<keyword evidence="9" id="KW-1185">Reference proteome</keyword>
<feature type="binding site" evidence="6">
    <location>
        <position position="212"/>
    </location>
    <ligand>
        <name>Zn(2+)</name>
        <dbReference type="ChEBI" id="CHEBI:29105"/>
    </ligand>
</feature>
<feature type="transmembrane region" description="Helical" evidence="7">
    <location>
        <begin position="176"/>
        <end position="195"/>
    </location>
</feature>
<evidence type="ECO:0000256" key="3">
    <source>
        <dbReference type="ARBA" id="ARBA00022692"/>
    </source>
</evidence>
<dbReference type="GO" id="GO:0009744">
    <property type="term" value="P:response to sucrose"/>
    <property type="evidence" value="ECO:0007669"/>
    <property type="project" value="UniProtKB-ARBA"/>
</dbReference>
<dbReference type="GO" id="GO:0140911">
    <property type="term" value="F:pore-forming activity"/>
    <property type="evidence" value="ECO:0007669"/>
    <property type="project" value="InterPro"/>
</dbReference>
<feature type="binding site" evidence="6">
    <location>
        <position position="79"/>
    </location>
    <ligand>
        <name>Zn(2+)</name>
        <dbReference type="ChEBI" id="CHEBI:29105"/>
    </ligand>
</feature>
<dbReference type="NCBIfam" id="TIGR01065">
    <property type="entry name" value="hlyIII"/>
    <property type="match status" value="1"/>
</dbReference>
<dbReference type="PANTHER" id="PTHR20855">
    <property type="entry name" value="ADIPOR/PROGESTIN RECEPTOR-RELATED"/>
    <property type="match status" value="1"/>
</dbReference>
<dbReference type="InterPro" id="IPR004254">
    <property type="entry name" value="AdipoR/HlyIII-related"/>
</dbReference>
<feature type="transmembrane region" description="Helical" evidence="7">
    <location>
        <begin position="59"/>
        <end position="78"/>
    </location>
</feature>
<dbReference type="Pfam" id="PF03006">
    <property type="entry name" value="HlyIII"/>
    <property type="match status" value="1"/>
</dbReference>
<dbReference type="InterPro" id="IPR005744">
    <property type="entry name" value="Hy-lIII"/>
</dbReference>
<evidence type="ECO:0008006" key="10">
    <source>
        <dbReference type="Google" id="ProtNLM"/>
    </source>
</evidence>
<evidence type="ECO:0000256" key="1">
    <source>
        <dbReference type="ARBA" id="ARBA00004651"/>
    </source>
</evidence>
<evidence type="ECO:0000256" key="2">
    <source>
        <dbReference type="ARBA" id="ARBA00022475"/>
    </source>
</evidence>
<gene>
    <name evidence="8" type="ORF">CVIRNUC_009501</name>
</gene>